<keyword evidence="2" id="KW-1185">Reference proteome</keyword>
<evidence type="ECO:0000313" key="2">
    <source>
        <dbReference type="Proteomes" id="UP000266693"/>
    </source>
</evidence>
<dbReference type="GO" id="GO:0004497">
    <property type="term" value="F:monooxygenase activity"/>
    <property type="evidence" value="ECO:0007669"/>
    <property type="project" value="InterPro"/>
</dbReference>
<dbReference type="InterPro" id="IPR036188">
    <property type="entry name" value="FAD/NAD-bd_sf"/>
</dbReference>
<dbReference type="InterPro" id="IPR050816">
    <property type="entry name" value="Flavin-dep_Halogenase_NPB"/>
</dbReference>
<dbReference type="AlphaFoldDB" id="A0A396RT70"/>
<reference evidence="1 2" key="1">
    <citation type="submission" date="2018-08" db="EMBL/GenBank/DDBJ databases">
        <title>The multiple taxonomic identification of Sphingomonas gilva.</title>
        <authorList>
            <person name="Zhu D."/>
            <person name="Zheng S."/>
        </authorList>
    </citation>
    <scope>NUCLEOTIDE SEQUENCE [LARGE SCALE GENOMIC DNA]</scope>
    <source>
        <strain evidence="1 2">ZDH117</strain>
    </source>
</reference>
<organism evidence="1 2">
    <name type="scientific">Sphingomonas gilva</name>
    <dbReference type="NCBI Taxonomy" id="2305907"/>
    <lineage>
        <taxon>Bacteria</taxon>
        <taxon>Pseudomonadati</taxon>
        <taxon>Pseudomonadota</taxon>
        <taxon>Alphaproteobacteria</taxon>
        <taxon>Sphingomonadales</taxon>
        <taxon>Sphingomonadaceae</taxon>
        <taxon>Sphingomonas</taxon>
    </lineage>
</organism>
<dbReference type="InterPro" id="IPR006905">
    <property type="entry name" value="Flavin_halogenase"/>
</dbReference>
<accession>A0A396RT70</accession>
<dbReference type="Pfam" id="PF04820">
    <property type="entry name" value="Trp_halogenase"/>
    <property type="match status" value="1"/>
</dbReference>
<dbReference type="PIRSF" id="PIRSF011396">
    <property type="entry name" value="Trp_halogenase"/>
    <property type="match status" value="1"/>
</dbReference>
<dbReference type="RefSeq" id="WP_118863838.1">
    <property type="nucleotide sequence ID" value="NZ_QWLV01000003.1"/>
</dbReference>
<dbReference type="Gene3D" id="3.50.50.60">
    <property type="entry name" value="FAD/NAD(P)-binding domain"/>
    <property type="match status" value="1"/>
</dbReference>
<name>A0A396RT70_9SPHN</name>
<sequence>MTQPPPAIVIAGGGVAGWLAAAILAGAYGADATRICVVDEGGEDMSLGPFGRGVVARPEWHAFAAGQGWDEPALMHAAKGAFALGIAFDGWRAPRHSWFMPLGECGAAMRSIAFHHLAGRLRQEGREIRIADYALAAIAAQAGRFAHPSPDPRSPLSSYDYALHLDGVGLAGFLRDAALSRGAREISSRIAGLERRGDGGIAALMLGDGRRVAGDLFIDCTGAPARLVREMAGARFDGWQRWLPCDRAITHHEQLADGAAPYASHAAHNAGWVRHVPLDGAHALALIYASGAMTDQAAQASMDGAPIAYEAGRWREPWIANCVAIGAAAGLGDPLQGFDLQLALGSVLRLVRLLPHVDGGDVEAREYNRLTASVLDRARDAAILPYRTNGRTGQAFWDAARAVDPPETLAHKIALWESRGRVALYDDEALEEDDWVAMFEGMGVRPRRYDPLADAIPVDRIDAHLARLREVLTRAAQAMPRHADYLRGPA</sequence>
<gene>
    <name evidence="1" type="ORF">D1610_08945</name>
</gene>
<dbReference type="PANTHER" id="PTHR43747:SF4">
    <property type="entry name" value="FLAVIN-DEPENDENT TRYPTOPHAN HALOGENASE"/>
    <property type="match status" value="1"/>
</dbReference>
<proteinExistence type="predicted"/>
<comment type="caution">
    <text evidence="1">The sequence shown here is derived from an EMBL/GenBank/DDBJ whole genome shotgun (WGS) entry which is preliminary data.</text>
</comment>
<dbReference type="SUPFAM" id="SSF51905">
    <property type="entry name" value="FAD/NAD(P)-binding domain"/>
    <property type="match status" value="1"/>
</dbReference>
<dbReference type="InterPro" id="IPR033856">
    <property type="entry name" value="Trp_halogen"/>
</dbReference>
<evidence type="ECO:0000313" key="1">
    <source>
        <dbReference type="EMBL" id="RHW17573.1"/>
    </source>
</evidence>
<dbReference type="PANTHER" id="PTHR43747">
    <property type="entry name" value="FAD-BINDING PROTEIN"/>
    <property type="match status" value="1"/>
</dbReference>
<dbReference type="EMBL" id="QWLV01000003">
    <property type="protein sequence ID" value="RHW17573.1"/>
    <property type="molecule type" value="Genomic_DNA"/>
</dbReference>
<protein>
    <submittedName>
        <fullName evidence="1">Tryptophan 7-halogenase</fullName>
    </submittedName>
</protein>
<dbReference type="Proteomes" id="UP000266693">
    <property type="component" value="Unassembled WGS sequence"/>
</dbReference>
<dbReference type="OrthoDB" id="7535599at2"/>